<proteinExistence type="predicted"/>
<evidence type="ECO:0008006" key="4">
    <source>
        <dbReference type="Google" id="ProtNLM"/>
    </source>
</evidence>
<evidence type="ECO:0000313" key="2">
    <source>
        <dbReference type="EMBL" id="MEF3118902.1"/>
    </source>
</evidence>
<organism evidence="2 3">
    <name type="scientific">Streptomyces chrestomyceticus</name>
    <dbReference type="NCBI Taxonomy" id="68185"/>
    <lineage>
        <taxon>Bacteria</taxon>
        <taxon>Bacillati</taxon>
        <taxon>Actinomycetota</taxon>
        <taxon>Actinomycetes</taxon>
        <taxon>Kitasatosporales</taxon>
        <taxon>Streptomycetaceae</taxon>
        <taxon>Streptomyces</taxon>
    </lineage>
</organism>
<feature type="transmembrane region" description="Helical" evidence="1">
    <location>
        <begin position="63"/>
        <end position="83"/>
    </location>
</feature>
<dbReference type="Proteomes" id="UP001348265">
    <property type="component" value="Unassembled WGS sequence"/>
</dbReference>
<keyword evidence="1" id="KW-1133">Transmembrane helix</keyword>
<sequence length="114" mass="12424">MTSWLHRRWFGPWSRLHRDFDGTDPSAKWTARAIWALLTGASCLVLGRAATWVSRAVGAPPALTAWLAVWLLVSVFAVALIAVGARRGRTCRPAMTALILVTCVVLLAALSWPS</sequence>
<name>A0ABU7X558_9ACTN</name>
<dbReference type="RefSeq" id="WP_331789813.1">
    <property type="nucleotide sequence ID" value="NZ_JAVFKM010000034.1"/>
</dbReference>
<evidence type="ECO:0000313" key="3">
    <source>
        <dbReference type="Proteomes" id="UP001348265"/>
    </source>
</evidence>
<gene>
    <name evidence="2" type="ORF">RB636_37715</name>
</gene>
<feature type="transmembrane region" description="Helical" evidence="1">
    <location>
        <begin position="95"/>
        <end position="112"/>
    </location>
</feature>
<keyword evidence="1" id="KW-0812">Transmembrane</keyword>
<comment type="caution">
    <text evidence="2">The sequence shown here is derived from an EMBL/GenBank/DDBJ whole genome shotgun (WGS) entry which is preliminary data.</text>
</comment>
<evidence type="ECO:0000256" key="1">
    <source>
        <dbReference type="SAM" id="Phobius"/>
    </source>
</evidence>
<keyword evidence="3" id="KW-1185">Reference proteome</keyword>
<dbReference type="EMBL" id="JAVFKM010000034">
    <property type="protein sequence ID" value="MEF3118902.1"/>
    <property type="molecule type" value="Genomic_DNA"/>
</dbReference>
<reference evidence="2 3" key="1">
    <citation type="submission" date="2023-08" db="EMBL/GenBank/DDBJ databases">
        <authorList>
            <person name="Sharma P."/>
            <person name="Verma V."/>
            <person name="Mohan M.K."/>
            <person name="Dubey A.K."/>
        </authorList>
    </citation>
    <scope>NUCLEOTIDE SEQUENCE [LARGE SCALE GENOMIC DNA]</scope>
    <source>
        <strain evidence="2 3">ADP4</strain>
    </source>
</reference>
<keyword evidence="1" id="KW-0472">Membrane</keyword>
<feature type="transmembrane region" description="Helical" evidence="1">
    <location>
        <begin position="33"/>
        <end position="51"/>
    </location>
</feature>
<accession>A0ABU7X558</accession>
<protein>
    <recommendedName>
        <fullName evidence="4">Integral membrane protein</fullName>
    </recommendedName>
</protein>